<feature type="compositionally biased region" description="Polar residues" evidence="21">
    <location>
        <begin position="397"/>
        <end position="413"/>
    </location>
</feature>
<evidence type="ECO:0000256" key="14">
    <source>
        <dbReference type="ARBA" id="ARBA00023180"/>
    </source>
</evidence>
<evidence type="ECO:0000256" key="17">
    <source>
        <dbReference type="ARBA" id="ARBA00032175"/>
    </source>
</evidence>
<gene>
    <name evidence="22" type="ORF">Fcan01_06571</name>
</gene>
<evidence type="ECO:0000256" key="20">
    <source>
        <dbReference type="ARBA" id="ARBA00047852"/>
    </source>
</evidence>
<dbReference type="Proteomes" id="UP000198287">
    <property type="component" value="Unassembled WGS sequence"/>
</dbReference>
<dbReference type="EMBL" id="LNIX01000003">
    <property type="protein sequence ID" value="OXA57805.1"/>
    <property type="molecule type" value="Genomic_DNA"/>
</dbReference>
<evidence type="ECO:0000256" key="5">
    <source>
        <dbReference type="ARBA" id="ARBA00017962"/>
    </source>
</evidence>
<feature type="compositionally biased region" description="Polar residues" evidence="21">
    <location>
        <begin position="747"/>
        <end position="771"/>
    </location>
</feature>
<evidence type="ECO:0000313" key="22">
    <source>
        <dbReference type="EMBL" id="OXA57805.1"/>
    </source>
</evidence>
<evidence type="ECO:0000256" key="1">
    <source>
        <dbReference type="ARBA" id="ARBA00001936"/>
    </source>
</evidence>
<feature type="region of interest" description="Disordered" evidence="21">
    <location>
        <begin position="161"/>
        <end position="358"/>
    </location>
</feature>
<feature type="compositionally biased region" description="Polar residues" evidence="21">
    <location>
        <begin position="541"/>
        <end position="559"/>
    </location>
</feature>
<evidence type="ECO:0000256" key="4">
    <source>
        <dbReference type="ARBA" id="ARBA00008539"/>
    </source>
</evidence>
<feature type="compositionally biased region" description="Polar residues" evidence="21">
    <location>
        <begin position="344"/>
        <end position="357"/>
    </location>
</feature>
<feature type="compositionally biased region" description="Low complexity" evidence="21">
    <location>
        <begin position="863"/>
        <end position="879"/>
    </location>
</feature>
<feature type="compositionally biased region" description="Basic residues" evidence="21">
    <location>
        <begin position="297"/>
        <end position="307"/>
    </location>
</feature>
<comment type="pathway">
    <text evidence="3">Protein modification; protein glycosylation.</text>
</comment>
<feature type="compositionally biased region" description="Polar residues" evidence="21">
    <location>
        <begin position="262"/>
        <end position="275"/>
    </location>
</feature>
<dbReference type="Pfam" id="PF13896">
    <property type="entry name" value="Glyco_transf_49"/>
    <property type="match status" value="1"/>
</dbReference>
<dbReference type="GO" id="GO:0046872">
    <property type="term" value="F:metal ion binding"/>
    <property type="evidence" value="ECO:0007669"/>
    <property type="project" value="UniProtKB-KW"/>
</dbReference>
<keyword evidence="7" id="KW-0808">Transferase</keyword>
<evidence type="ECO:0000256" key="13">
    <source>
        <dbReference type="ARBA" id="ARBA00023136"/>
    </source>
</evidence>
<evidence type="ECO:0000256" key="21">
    <source>
        <dbReference type="SAM" id="MobiDB-lite"/>
    </source>
</evidence>
<keyword evidence="14" id="KW-0325">Glycoprotein</keyword>
<feature type="compositionally biased region" description="Acidic residues" evidence="21">
    <location>
        <begin position="222"/>
        <end position="234"/>
    </location>
</feature>
<evidence type="ECO:0000256" key="18">
    <source>
        <dbReference type="ARBA" id="ARBA00032181"/>
    </source>
</evidence>
<feature type="compositionally biased region" description="Polar residues" evidence="21">
    <location>
        <begin position="657"/>
        <end position="666"/>
    </location>
</feature>
<evidence type="ECO:0000256" key="12">
    <source>
        <dbReference type="ARBA" id="ARBA00023034"/>
    </source>
</evidence>
<feature type="compositionally biased region" description="Polar residues" evidence="21">
    <location>
        <begin position="311"/>
        <end position="326"/>
    </location>
</feature>
<comment type="caution">
    <text evidence="22">The sequence shown here is derived from an EMBL/GenBank/DDBJ whole genome shotgun (WGS) entry which is preliminary data.</text>
</comment>
<feature type="compositionally biased region" description="Basic and acidic residues" evidence="21">
    <location>
        <begin position="70"/>
        <end position="93"/>
    </location>
</feature>
<feature type="compositionally biased region" description="Pro residues" evidence="21">
    <location>
        <begin position="172"/>
        <end position="181"/>
    </location>
</feature>
<keyword evidence="10" id="KW-0735">Signal-anchor</keyword>
<dbReference type="InterPro" id="IPR043189">
    <property type="entry name" value="B4GAT1"/>
</dbReference>
<evidence type="ECO:0000256" key="19">
    <source>
        <dbReference type="ARBA" id="ARBA00033291"/>
    </source>
</evidence>
<evidence type="ECO:0000256" key="9">
    <source>
        <dbReference type="ARBA" id="ARBA00022723"/>
    </source>
</evidence>
<dbReference type="GO" id="GO:0035269">
    <property type="term" value="P:protein O-linked glycosylation via mannose"/>
    <property type="evidence" value="ECO:0007669"/>
    <property type="project" value="TreeGrafter"/>
</dbReference>
<organism evidence="22 23">
    <name type="scientific">Folsomia candida</name>
    <name type="common">Springtail</name>
    <dbReference type="NCBI Taxonomy" id="158441"/>
    <lineage>
        <taxon>Eukaryota</taxon>
        <taxon>Metazoa</taxon>
        <taxon>Ecdysozoa</taxon>
        <taxon>Arthropoda</taxon>
        <taxon>Hexapoda</taxon>
        <taxon>Collembola</taxon>
        <taxon>Entomobryomorpha</taxon>
        <taxon>Isotomoidea</taxon>
        <taxon>Isotomidae</taxon>
        <taxon>Proisotominae</taxon>
        <taxon>Folsomia</taxon>
    </lineage>
</organism>
<keyword evidence="12" id="KW-0333">Golgi apparatus</keyword>
<feature type="region of interest" description="Disordered" evidence="21">
    <location>
        <begin position="793"/>
        <end position="978"/>
    </location>
</feature>
<feature type="compositionally biased region" description="Polar residues" evidence="21">
    <location>
        <begin position="378"/>
        <end position="387"/>
    </location>
</feature>
<dbReference type="PANTHER" id="PTHR46420:SF1">
    <property type="entry name" value="BETA-1,4-GLUCURONYLTRANSFERASE 1"/>
    <property type="match status" value="1"/>
</dbReference>
<protein>
    <recommendedName>
        <fullName evidence="5">Beta-1,4-glucuronyltransferase 1</fullName>
    </recommendedName>
    <alternativeName>
        <fullName evidence="16">I-beta-1,3-N-acetylglucosaminyltransferase</fullName>
    </alternativeName>
    <alternativeName>
        <fullName evidence="19">N-acetyllactosaminide beta-1,3-N-acetylglucosaminyltransferase</fullName>
    </alternativeName>
    <alternativeName>
        <fullName evidence="17">Poly-N-acetyllactosamine extension enzyme</fullName>
    </alternativeName>
    <alternativeName>
        <fullName evidence="18">UDP-GlcNAc:betaGal beta-1,3-N-acetylglucosaminyltransferase 1</fullName>
    </alternativeName>
</protein>
<dbReference type="UniPathway" id="UPA00378"/>
<accession>A0A226EJD3</accession>
<evidence type="ECO:0000256" key="3">
    <source>
        <dbReference type="ARBA" id="ARBA00004922"/>
    </source>
</evidence>
<keyword evidence="6" id="KW-0328">Glycosyltransferase</keyword>
<dbReference type="GO" id="GO:0015020">
    <property type="term" value="F:glucuronosyltransferase activity"/>
    <property type="evidence" value="ECO:0007669"/>
    <property type="project" value="InterPro"/>
</dbReference>
<keyword evidence="23" id="KW-1185">Reference proteome</keyword>
<feature type="compositionally biased region" description="Low complexity" evidence="21">
    <location>
        <begin position="431"/>
        <end position="442"/>
    </location>
</feature>
<name>A0A226EJD3_FOLCA</name>
<feature type="compositionally biased region" description="Polar residues" evidence="21">
    <location>
        <begin position="466"/>
        <end position="476"/>
    </location>
</feature>
<comment type="catalytic activity">
    <reaction evidence="20">
        <text>3-O-[beta-D-Xyl-(1-&gt;4)-Rib-ol-P-Rib-ol-P-3-beta-D-GalNAc-(1-&gt;3)-beta-D-GlcNAc-(1-&gt;4)-(O-6-P-alpha-D-Man)]-Thr-[protein] + UDP-alpha-D-glucuronate = 3-O-[beta-D-GlcA-(1-&gt;3)-beta-D-Xyl-(1-&gt;4)-Rib-ol-P-Rib-ol-P-3-beta-D-GalNAc-(1-&gt;3)-beta-D-GlcNAc-(1-&gt;4)-(O-6-P-alpha-D-Man)]-Thr-[protein] + UDP + H(+)</text>
        <dbReference type="Rhea" id="RHEA:46860"/>
        <dbReference type="Rhea" id="RHEA-COMP:15023"/>
        <dbReference type="Rhea" id="RHEA-COMP:17482"/>
        <dbReference type="ChEBI" id="CHEBI:15378"/>
        <dbReference type="ChEBI" id="CHEBI:58052"/>
        <dbReference type="ChEBI" id="CHEBI:58223"/>
        <dbReference type="ChEBI" id="CHEBI:142405"/>
        <dbReference type="ChEBI" id="CHEBI:177336"/>
    </reaction>
</comment>
<keyword evidence="8" id="KW-0812">Transmembrane</keyword>
<sequence length="1544" mass="173315">MSSSEESLADSDDSLPPSPPSAYFRTDGEESVVLGKRRKRIIDPMRFAELRKKRPKKSSTTTGKSDSSSDDSRIPSPSDHDFDSENVRVDQRKVAQVLAKSRRVVKQMLPPPPKRGKKKVAVSKPKPGPGRDPLHSSFDESLERAEIRKKINMNDFVAKFGKQKNTLNIPKSPVPISPPTEEPAMPKKTYGKKKKSSVELPASRGRQSTRTNFFRGRVQTLNDEEDDDNEDDEWTPIAKRDWNRNNKRVPSRPLDKELSALPQPSETEPARSSLSVMGRKKSSVSASQQLHDDSPSKTKRKRGKPKISRIGTLSNHINSVVSSPDFETTPPLAQPTRRPIRRTSLMTRTRENNSVTAQSLVSYQSQSQSVYGDILSQHLSQPNNSKQGEVVDVPLSQRVQEISATPSSQSEANQDPGVADDSASHDEEVHSSSISPIPRPSSVATHPQLDVTLTTQPPPDTLHSEAVSTEDASSPAPTEDAEVVVSALDHQEPVVVVPPPTPSTSKRASTRSRQEPEVSPVRRPSIRQDPEAVPPVRRSSTRQQVISPVRRSSTRQQVISPVRRSPTRQQVISPVRRSPTRQQVSSPGRRSSIRQDPEGTHFDAVSTEDEQSPTPTEDAEVVVSTLDHQEPVVVGPLPSTPKRSSTQSRQEHEASPVRTSSTQQVISPVGRPSIRQEEPEVVSPIRRSSTRQQVISPVRRSSIRQEPEVVPPLRSSRQGQLVVSRTSTTSARSSLRRDPLEVVSLAPRSSTGQQPVASSKRQHQPSQPTSALRASIVPIVSIVSIVEQEIVAPSAPTKQPEEVIVSRKRPSSRFEAQQQTHEKNSTNMGQSSQRHPTQISSRNIQSTEEHQPVIPSPDRASRSRNQSSSDEGSSSQEDGQGARRKRFTWGQPQAKSRGKATEKQPPAVSSSSRNPSQIAEPHVTITSQRAEAPTRKNNQRLEATSSSDEEGQPPKKRVRQVEQGNRNSWGPDHPIMQGRGKALYNKRLVSEDLIKETIEKYVPDTTLTGAQLKTLHGNMNAYIETTFNDLCDNTPLYFGVWTFQQLMARLKRDGLLSKTATRKDFVALLNDTIGEEEASKCEGLLFPKRGQSDTLRIFKYRFVIYFVTFILLGYWLRKFYLSELVLDQSSTSNSSVESTLKLIKELQFHNARIDSRSIVNIYDWVWSGEKWESVRNSLTVCLSTQGSMDRLHWIYELIQNWNGPISLAVFVTSPKEWMGLNLVVHHFKKCSEPFRDFVSIHVAVPTEIGNWTLKWEELQFSTDSEDIEHFVSNFTNTSCQIAPKQVVASVNEIFTANETLMISYPQNILRNIAKNACGLGYVFPTDIDIIPRPNSARLLSNFVSTEEAQSCEKCAFVIPTFELSETLPYPESKLELLQFWKAKNATPFHFNIYKEGHNATDYSRWAATGLDEGPVKVSHDALKSRMQTYEPFALSLNTIPEYPEIFVGYGFTRNSQVQAALSEGWQFKVLTPIFTIHWGMQYFNNLISPANNRRLRTEQTFRNSKIFTRFKKELDFRSKQKKMDEERELKLISSTTETNKTLKQ</sequence>
<keyword evidence="11" id="KW-1133">Transmembrane helix</keyword>
<evidence type="ECO:0000256" key="10">
    <source>
        <dbReference type="ARBA" id="ARBA00022968"/>
    </source>
</evidence>
<evidence type="ECO:0000256" key="16">
    <source>
        <dbReference type="ARBA" id="ARBA00030723"/>
    </source>
</evidence>
<keyword evidence="15" id="KW-0464">Manganese</keyword>
<feature type="compositionally biased region" description="Polar residues" evidence="21">
    <location>
        <begin position="814"/>
        <end position="846"/>
    </location>
</feature>
<dbReference type="OrthoDB" id="6479716at2759"/>
<reference evidence="22 23" key="1">
    <citation type="submission" date="2015-12" db="EMBL/GenBank/DDBJ databases">
        <title>The genome of Folsomia candida.</title>
        <authorList>
            <person name="Faddeeva A."/>
            <person name="Derks M.F."/>
            <person name="Anvar Y."/>
            <person name="Smit S."/>
            <person name="Van Straalen N."/>
            <person name="Roelofs D."/>
        </authorList>
    </citation>
    <scope>NUCLEOTIDE SEQUENCE [LARGE SCALE GENOMIC DNA]</scope>
    <source>
        <strain evidence="22 23">VU population</strain>
        <tissue evidence="22">Whole body</tissue>
    </source>
</reference>
<evidence type="ECO:0000256" key="2">
    <source>
        <dbReference type="ARBA" id="ARBA00004323"/>
    </source>
</evidence>
<feature type="compositionally biased region" description="Polar residues" evidence="21">
    <location>
        <begin position="686"/>
        <end position="695"/>
    </location>
</feature>
<dbReference type="PANTHER" id="PTHR46420">
    <property type="entry name" value="BETA-1,4-GLUCURONYLTRANSFERASE 1"/>
    <property type="match status" value="1"/>
</dbReference>
<keyword evidence="9" id="KW-0479">Metal-binding</keyword>
<evidence type="ECO:0000256" key="8">
    <source>
        <dbReference type="ARBA" id="ARBA00022692"/>
    </source>
</evidence>
<feature type="region of interest" description="Disordered" evidence="21">
    <location>
        <begin position="1"/>
        <end position="141"/>
    </location>
</feature>
<comment type="subcellular location">
    <subcellularLocation>
        <location evidence="2">Golgi apparatus membrane</location>
        <topology evidence="2">Single-pass type II membrane protein</topology>
    </subcellularLocation>
</comment>
<feature type="compositionally biased region" description="Basic and acidic residues" evidence="21">
    <location>
        <begin position="132"/>
        <end position="141"/>
    </location>
</feature>
<dbReference type="GO" id="GO:0000139">
    <property type="term" value="C:Golgi membrane"/>
    <property type="evidence" value="ECO:0007669"/>
    <property type="project" value="UniProtKB-SubCell"/>
</dbReference>
<proteinExistence type="inferred from homology"/>
<evidence type="ECO:0000256" key="6">
    <source>
        <dbReference type="ARBA" id="ARBA00022676"/>
    </source>
</evidence>
<comment type="similarity">
    <text evidence="4">Belongs to the glycosyltransferase 49 family.</text>
</comment>
<feature type="compositionally biased region" description="Polar residues" evidence="21">
    <location>
        <begin position="907"/>
        <end position="917"/>
    </location>
</feature>
<dbReference type="OMA" id="RYQNPEP"/>
<feature type="compositionally biased region" description="Polar residues" evidence="21">
    <location>
        <begin position="580"/>
        <end position="589"/>
    </location>
</feature>
<evidence type="ECO:0000313" key="23">
    <source>
        <dbReference type="Proteomes" id="UP000198287"/>
    </source>
</evidence>
<evidence type="ECO:0000256" key="7">
    <source>
        <dbReference type="ARBA" id="ARBA00022679"/>
    </source>
</evidence>
<feature type="compositionally biased region" description="Low complexity" evidence="21">
    <location>
        <begin position="724"/>
        <end position="733"/>
    </location>
</feature>
<keyword evidence="13" id="KW-0472">Membrane</keyword>
<evidence type="ECO:0000256" key="15">
    <source>
        <dbReference type="ARBA" id="ARBA00023211"/>
    </source>
</evidence>
<feature type="compositionally biased region" description="Basic and acidic residues" evidence="21">
    <location>
        <begin position="41"/>
        <end position="50"/>
    </location>
</feature>
<comment type="cofactor">
    <cofactor evidence="1">
        <name>Mn(2+)</name>
        <dbReference type="ChEBI" id="CHEBI:29035"/>
    </cofactor>
</comment>
<feature type="region of interest" description="Disordered" evidence="21">
    <location>
        <begin position="378"/>
        <end position="771"/>
    </location>
</feature>
<evidence type="ECO:0000256" key="11">
    <source>
        <dbReference type="ARBA" id="ARBA00022989"/>
    </source>
</evidence>